<dbReference type="Proteomes" id="UP001152484">
    <property type="component" value="Unassembled WGS sequence"/>
</dbReference>
<evidence type="ECO:0000313" key="3">
    <source>
        <dbReference type="EMBL" id="CAH9093087.1"/>
    </source>
</evidence>
<comment type="caution">
    <text evidence="3">The sequence shown here is derived from an EMBL/GenBank/DDBJ whole genome shotgun (WGS) entry which is preliminary data.</text>
</comment>
<proteinExistence type="predicted"/>
<dbReference type="OrthoDB" id="1321796at2759"/>
<feature type="compositionally biased region" description="Basic and acidic residues" evidence="1">
    <location>
        <begin position="409"/>
        <end position="424"/>
    </location>
</feature>
<dbReference type="Pfam" id="PF04195">
    <property type="entry name" value="Transposase_28"/>
    <property type="match status" value="1"/>
</dbReference>
<organism evidence="3 4">
    <name type="scientific">Cuscuta europaea</name>
    <name type="common">European dodder</name>
    <dbReference type="NCBI Taxonomy" id="41803"/>
    <lineage>
        <taxon>Eukaryota</taxon>
        <taxon>Viridiplantae</taxon>
        <taxon>Streptophyta</taxon>
        <taxon>Embryophyta</taxon>
        <taxon>Tracheophyta</taxon>
        <taxon>Spermatophyta</taxon>
        <taxon>Magnoliopsida</taxon>
        <taxon>eudicotyledons</taxon>
        <taxon>Gunneridae</taxon>
        <taxon>Pentapetalae</taxon>
        <taxon>asterids</taxon>
        <taxon>lamiids</taxon>
        <taxon>Solanales</taxon>
        <taxon>Convolvulaceae</taxon>
        <taxon>Cuscuteae</taxon>
        <taxon>Cuscuta</taxon>
        <taxon>Cuscuta subgen. Cuscuta</taxon>
    </lineage>
</organism>
<name>A0A9P1EBK0_CUSEU</name>
<feature type="compositionally biased region" description="Acidic residues" evidence="1">
    <location>
        <begin position="35"/>
        <end position="50"/>
    </location>
</feature>
<dbReference type="AlphaFoldDB" id="A0A9P1EBK0"/>
<dbReference type="InterPro" id="IPR007321">
    <property type="entry name" value="Transposase_28"/>
</dbReference>
<dbReference type="EMBL" id="CAMAPE010000030">
    <property type="protein sequence ID" value="CAH9093087.1"/>
    <property type="molecule type" value="Genomic_DNA"/>
</dbReference>
<protein>
    <recommendedName>
        <fullName evidence="2">Transposase (putative) gypsy type domain-containing protein</fullName>
    </recommendedName>
</protein>
<evidence type="ECO:0000313" key="4">
    <source>
        <dbReference type="Proteomes" id="UP001152484"/>
    </source>
</evidence>
<gene>
    <name evidence="3" type="ORF">CEURO_LOCUS12213</name>
</gene>
<feature type="region of interest" description="Disordered" evidence="1">
    <location>
        <begin position="35"/>
        <end position="59"/>
    </location>
</feature>
<keyword evidence="4" id="KW-1185">Reference proteome</keyword>
<sequence>MKSLNEEYYPYDDEVSAKSLDYGLVEEFYEEIEDLSSFESGGQEDEEGKDEEAASSSEGEDIGISHAVDGASTSATIPCPEPVSVVKGKAPVRRTRRPKNGPGFSYLDLTNIYIIRLQSNAGEYLVAQMYVGPFGRVRAPRPTDHVLNPPAGYFGVYPMSFTKGLQFPLHPFITEYLDMVGLPPALMTPNSYSLIVGFLLRCAELDFRPTTALFMSLYEIGRGSHKNCSCYATLQQIHKRRSFTYLPSSIHGWKNKFVFVSLGKGGTEFPSAGHSGRFNLHALPKSSILDAQVAAFLKGGPRSVKTYITEYKMAALGFMRYFVYADKKDDVELWPKMTTTYEEADGPDLGVPAEADGFVMDRMSFMKRAQLKASEELKTQQAVKSAADVGQPATAPATKPPVQKKKKRSADEGQEKLTEADLKPTKKSNRASPAGDDAGALTVPSGGEGGSNADALVDLTSGPSSTTVSNLPLSAAAPWKKGSGRELAKGTYKLEVEYPVKGGLFNEIVDGHEVISQAIPDEDRAYLKKLGNVKIYDGGMDHIVQGAFMLMENNRRQQREIARLK</sequence>
<evidence type="ECO:0000256" key="1">
    <source>
        <dbReference type="SAM" id="MobiDB-lite"/>
    </source>
</evidence>
<feature type="domain" description="Transposase (putative) gypsy type" evidence="2">
    <location>
        <begin position="161"/>
        <end position="220"/>
    </location>
</feature>
<accession>A0A9P1EBK0</accession>
<evidence type="ECO:0000259" key="2">
    <source>
        <dbReference type="Pfam" id="PF04195"/>
    </source>
</evidence>
<reference evidence="3" key="1">
    <citation type="submission" date="2022-07" db="EMBL/GenBank/DDBJ databases">
        <authorList>
            <person name="Macas J."/>
            <person name="Novak P."/>
            <person name="Neumann P."/>
        </authorList>
    </citation>
    <scope>NUCLEOTIDE SEQUENCE</scope>
</reference>
<feature type="region of interest" description="Disordered" evidence="1">
    <location>
        <begin position="382"/>
        <end position="467"/>
    </location>
</feature>